<keyword evidence="1" id="KW-1133">Transmembrane helix</keyword>
<dbReference type="PANTHER" id="PTHR46825">
    <property type="entry name" value="D-ALANYL-D-ALANINE-CARBOXYPEPTIDASE/ENDOPEPTIDASE AMPH"/>
    <property type="match status" value="1"/>
</dbReference>
<dbReference type="OrthoDB" id="9797709at2"/>
<feature type="signal peptide" evidence="2">
    <location>
        <begin position="1"/>
        <end position="22"/>
    </location>
</feature>
<dbReference type="EMBL" id="WBZB01000036">
    <property type="protein sequence ID" value="KAB3529192.1"/>
    <property type="molecule type" value="Genomic_DNA"/>
</dbReference>
<proteinExistence type="predicted"/>
<feature type="chain" id="PRO_5032610743" evidence="2">
    <location>
        <begin position="23"/>
        <end position="641"/>
    </location>
</feature>
<feature type="domain" description="Beta-lactamase-related" evidence="3">
    <location>
        <begin position="35"/>
        <end position="354"/>
    </location>
</feature>
<accession>A0A833HNA0</accession>
<keyword evidence="4" id="KW-0378">Hydrolase</keyword>
<feature type="transmembrane region" description="Helical" evidence="1">
    <location>
        <begin position="494"/>
        <end position="521"/>
    </location>
</feature>
<dbReference type="InterPro" id="IPR050491">
    <property type="entry name" value="AmpC-like"/>
</dbReference>
<evidence type="ECO:0000256" key="2">
    <source>
        <dbReference type="SAM" id="SignalP"/>
    </source>
</evidence>
<organism evidence="4 5">
    <name type="scientific">Alkaliphilus serpentinus</name>
    <dbReference type="NCBI Taxonomy" id="1482731"/>
    <lineage>
        <taxon>Bacteria</taxon>
        <taxon>Bacillati</taxon>
        <taxon>Bacillota</taxon>
        <taxon>Clostridia</taxon>
        <taxon>Peptostreptococcales</taxon>
        <taxon>Natronincolaceae</taxon>
        <taxon>Alkaliphilus</taxon>
    </lineage>
</organism>
<name>A0A833HNA0_9FIRM</name>
<reference evidence="4 5" key="1">
    <citation type="submission" date="2019-10" db="EMBL/GenBank/DDBJ databases">
        <title>Alkaliphilus serpentinus sp. nov. and Alkaliphilus pronyensis sp. nov., two novel anaerobic alkaliphilic species isolated from the serpentinized-hosted hydrothermal field of the Prony Bay (New Caledonia).</title>
        <authorList>
            <person name="Postec A."/>
        </authorList>
    </citation>
    <scope>NUCLEOTIDE SEQUENCE [LARGE SCALE GENOMIC DNA]</scope>
    <source>
        <strain evidence="4 5">LacT</strain>
    </source>
</reference>
<evidence type="ECO:0000256" key="1">
    <source>
        <dbReference type="SAM" id="Phobius"/>
    </source>
</evidence>
<dbReference type="SUPFAM" id="SSF56601">
    <property type="entry name" value="beta-lactamase/transpeptidase-like"/>
    <property type="match status" value="1"/>
</dbReference>
<dbReference type="InterPro" id="IPR001466">
    <property type="entry name" value="Beta-lactam-related"/>
</dbReference>
<comment type="caution">
    <text evidence="4">The sequence shown here is derived from an EMBL/GenBank/DDBJ whole genome shotgun (WGS) entry which is preliminary data.</text>
</comment>
<evidence type="ECO:0000313" key="5">
    <source>
        <dbReference type="Proteomes" id="UP000465601"/>
    </source>
</evidence>
<feature type="transmembrane region" description="Helical" evidence="1">
    <location>
        <begin position="620"/>
        <end position="639"/>
    </location>
</feature>
<feature type="transmembrane region" description="Helical" evidence="1">
    <location>
        <begin position="542"/>
        <end position="563"/>
    </location>
</feature>
<dbReference type="Gene3D" id="3.40.710.10">
    <property type="entry name" value="DD-peptidase/beta-lactamase superfamily"/>
    <property type="match status" value="1"/>
</dbReference>
<keyword evidence="1" id="KW-0472">Membrane</keyword>
<gene>
    <name evidence="4" type="ORF">F8153_10085</name>
</gene>
<protein>
    <submittedName>
        <fullName evidence="4">Serine hydrolase</fullName>
    </submittedName>
</protein>
<dbReference type="InterPro" id="IPR012338">
    <property type="entry name" value="Beta-lactam/transpept-like"/>
</dbReference>
<evidence type="ECO:0000259" key="3">
    <source>
        <dbReference type="Pfam" id="PF00144"/>
    </source>
</evidence>
<keyword evidence="1" id="KW-0812">Transmembrane</keyword>
<dbReference type="PANTHER" id="PTHR46825:SF9">
    <property type="entry name" value="BETA-LACTAMASE-RELATED DOMAIN-CONTAINING PROTEIN"/>
    <property type="match status" value="1"/>
</dbReference>
<keyword evidence="2" id="KW-0732">Signal</keyword>
<dbReference type="Proteomes" id="UP000465601">
    <property type="component" value="Unassembled WGS sequence"/>
</dbReference>
<dbReference type="AlphaFoldDB" id="A0A833HNA0"/>
<keyword evidence="5" id="KW-1185">Reference proteome</keyword>
<dbReference type="Pfam" id="PF00144">
    <property type="entry name" value="Beta-lactamase"/>
    <property type="match status" value="1"/>
</dbReference>
<evidence type="ECO:0000313" key="4">
    <source>
        <dbReference type="EMBL" id="KAB3529192.1"/>
    </source>
</evidence>
<feature type="transmembrane region" description="Helical" evidence="1">
    <location>
        <begin position="583"/>
        <end position="608"/>
    </location>
</feature>
<dbReference type="GO" id="GO:0016787">
    <property type="term" value="F:hydrolase activity"/>
    <property type="evidence" value="ECO:0007669"/>
    <property type="project" value="UniProtKB-KW"/>
</dbReference>
<sequence>MLFILGLFLTFSFVSPASSVFATNNEIVKVEEFIDNIMTSKIEEYNIPNATVSLVMDGEVLFKKGYGLQDIEKKLPVDADTTLFRIGSTSKLFTWTAVMQLVEVGKLDLDEDINTYLDFEIPYKLEGALENTTAEAITLSYLMTHTAGFEDYVNNLFRLHPQELIPFDEYIKEHLPARIFPPGEVMAYSNYGTALAGYIVERISGMPFSEYVEENIFSPLGMNHTIFKQPLPQGLHDDMSKAYRFTDDSFKEGSFEYVIPTAAGSGSSSASDMARFMLAHLESGSYNGAKILNSATVDLMHQQRFTHHPTLGGMTLGFIEGTYNHKRVIFHGGATMLYSTGLYLIPEEDIGLFISYSGGGHYLYSEVFQSLMDYLYPVEAPIKEEPPAGSMERSKQYIGEYQMNRKSVTTSEKITSLLMGPIHVKGDESGHLIVNYLGETSKFIELEPGVYKNLREGRSQDYNGPFSHIVFKEDPMGNILLASGGPMTYSKAPFYATSAFTVSGILISLLIILLSLIFWLLKKVLAFIKKRPKASGLPLAAQWVAIAFGIAVLILLTSFLSSGSMDPVYQMPKDAYTPSETGALYSILPILLYGLTLGLIIFTAMAWWKKLWGMIGRIHYSLYSVAALLLMFIFHYWNILK</sequence>